<dbReference type="PROSITE" id="PS51843">
    <property type="entry name" value="NR_LBD"/>
    <property type="match status" value="1"/>
</dbReference>
<feature type="region of interest" description="Disordered" evidence="10">
    <location>
        <begin position="1"/>
        <end position="30"/>
    </location>
</feature>
<dbReference type="GO" id="GO:0030154">
    <property type="term" value="P:cell differentiation"/>
    <property type="evidence" value="ECO:0007669"/>
    <property type="project" value="TreeGrafter"/>
</dbReference>
<dbReference type="GO" id="GO:0000978">
    <property type="term" value="F:RNA polymerase II cis-regulatory region sequence-specific DNA binding"/>
    <property type="evidence" value="ECO:0007669"/>
    <property type="project" value="TreeGrafter"/>
</dbReference>
<dbReference type="InterPro" id="IPR001628">
    <property type="entry name" value="Znf_hrmn_rcpt"/>
</dbReference>
<dbReference type="InterPro" id="IPR050234">
    <property type="entry name" value="Nuclear_hormone_rcpt_NR1"/>
</dbReference>
<evidence type="ECO:0000259" key="11">
    <source>
        <dbReference type="PROSITE" id="PS51030"/>
    </source>
</evidence>
<dbReference type="SUPFAM" id="SSF48508">
    <property type="entry name" value="Nuclear receptor ligand-binding domain"/>
    <property type="match status" value="1"/>
</dbReference>
<feature type="domain" description="NR LBD" evidence="12">
    <location>
        <begin position="303"/>
        <end position="530"/>
    </location>
</feature>
<keyword evidence="8 9" id="KW-0539">Nucleus</keyword>
<dbReference type="PROSITE" id="PS51030">
    <property type="entry name" value="NUCLEAR_REC_DBD_2"/>
    <property type="match status" value="1"/>
</dbReference>
<evidence type="ECO:0000256" key="8">
    <source>
        <dbReference type="ARBA" id="ARBA00023242"/>
    </source>
</evidence>
<comment type="caution">
    <text evidence="13">The sequence shown here is derived from an EMBL/GenBank/DDBJ whole genome shotgun (WGS) entry which is preliminary data.</text>
</comment>
<evidence type="ECO:0000259" key="12">
    <source>
        <dbReference type="PROSITE" id="PS51843"/>
    </source>
</evidence>
<evidence type="ECO:0000256" key="5">
    <source>
        <dbReference type="ARBA" id="ARBA00023125"/>
    </source>
</evidence>
<dbReference type="STRING" id="400727.A0A2T7P8I4"/>
<reference evidence="13 14" key="1">
    <citation type="submission" date="2018-04" db="EMBL/GenBank/DDBJ databases">
        <title>The genome of golden apple snail Pomacea canaliculata provides insight into stress tolerance and invasive adaptation.</title>
        <authorList>
            <person name="Liu C."/>
            <person name="Liu B."/>
            <person name="Ren Y."/>
            <person name="Zhang Y."/>
            <person name="Wang H."/>
            <person name="Li S."/>
            <person name="Jiang F."/>
            <person name="Yin L."/>
            <person name="Zhang G."/>
            <person name="Qian W."/>
            <person name="Fan W."/>
        </authorList>
    </citation>
    <scope>NUCLEOTIDE SEQUENCE [LARGE SCALE GENOMIC DNA]</scope>
    <source>
        <strain evidence="13">SZHN2017</strain>
        <tissue evidence="13">Muscle</tissue>
    </source>
</reference>
<dbReference type="Proteomes" id="UP000245119">
    <property type="component" value="Linkage Group LG5"/>
</dbReference>
<keyword evidence="4 9" id="KW-0805">Transcription regulation</keyword>
<dbReference type="PANTHER" id="PTHR24082:SF283">
    <property type="entry name" value="NUCLEAR HORMONE RECEPTOR HR96"/>
    <property type="match status" value="1"/>
</dbReference>
<dbReference type="InterPro" id="IPR001723">
    <property type="entry name" value="Nuclear_hrmn_rcpt"/>
</dbReference>
<dbReference type="AlphaFoldDB" id="A0A2T7P8I4"/>
<dbReference type="SMART" id="SM00399">
    <property type="entry name" value="ZnF_C4"/>
    <property type="match status" value="1"/>
</dbReference>
<dbReference type="SUPFAM" id="SSF57716">
    <property type="entry name" value="Glucocorticoid receptor-like (DNA-binding domain)"/>
    <property type="match status" value="1"/>
</dbReference>
<feature type="region of interest" description="Disordered" evidence="10">
    <location>
        <begin position="195"/>
        <end position="220"/>
    </location>
</feature>
<dbReference type="GO" id="GO:0005634">
    <property type="term" value="C:nucleus"/>
    <property type="evidence" value="ECO:0007669"/>
    <property type="project" value="UniProtKB-SubCell"/>
</dbReference>
<dbReference type="EMBL" id="PZQS01000005">
    <property type="protein sequence ID" value="PVD29721.1"/>
    <property type="molecule type" value="Genomic_DNA"/>
</dbReference>
<keyword evidence="2 9" id="KW-0863">Zinc-finger</keyword>
<accession>A0A2T7P8I4</accession>
<dbReference type="SMART" id="SM00430">
    <property type="entry name" value="HOLI"/>
    <property type="match status" value="1"/>
</dbReference>
<proteinExistence type="inferred from homology"/>
<dbReference type="PROSITE" id="PS00031">
    <property type="entry name" value="NUCLEAR_REC_DBD_1"/>
    <property type="match status" value="1"/>
</dbReference>
<dbReference type="PANTHER" id="PTHR24082">
    <property type="entry name" value="NUCLEAR HORMONE RECEPTOR"/>
    <property type="match status" value="1"/>
</dbReference>
<organism evidence="13 14">
    <name type="scientific">Pomacea canaliculata</name>
    <name type="common">Golden apple snail</name>
    <dbReference type="NCBI Taxonomy" id="400727"/>
    <lineage>
        <taxon>Eukaryota</taxon>
        <taxon>Metazoa</taxon>
        <taxon>Spiralia</taxon>
        <taxon>Lophotrochozoa</taxon>
        <taxon>Mollusca</taxon>
        <taxon>Gastropoda</taxon>
        <taxon>Caenogastropoda</taxon>
        <taxon>Architaenioglossa</taxon>
        <taxon>Ampullarioidea</taxon>
        <taxon>Ampullariidae</taxon>
        <taxon>Pomacea</taxon>
    </lineage>
</organism>
<evidence type="ECO:0000313" key="14">
    <source>
        <dbReference type="Proteomes" id="UP000245119"/>
    </source>
</evidence>
<evidence type="ECO:0000256" key="9">
    <source>
        <dbReference type="RuleBase" id="RU004334"/>
    </source>
</evidence>
<dbReference type="Pfam" id="PF00104">
    <property type="entry name" value="Hormone_recep"/>
    <property type="match status" value="1"/>
</dbReference>
<dbReference type="PRINTS" id="PR00398">
    <property type="entry name" value="STRDHORMONER"/>
</dbReference>
<evidence type="ECO:0000256" key="7">
    <source>
        <dbReference type="ARBA" id="ARBA00023170"/>
    </source>
</evidence>
<dbReference type="InterPro" id="IPR000536">
    <property type="entry name" value="Nucl_hrmn_rcpt_lig-bd"/>
</dbReference>
<dbReference type="OrthoDB" id="6352325at2759"/>
<evidence type="ECO:0000256" key="1">
    <source>
        <dbReference type="ARBA" id="ARBA00022723"/>
    </source>
</evidence>
<dbReference type="InterPro" id="IPR035500">
    <property type="entry name" value="NHR-like_dom_sf"/>
</dbReference>
<feature type="region of interest" description="Disordered" evidence="10">
    <location>
        <begin position="139"/>
        <end position="177"/>
    </location>
</feature>
<protein>
    <recommendedName>
        <fullName evidence="15">Nuclear receptor domain-containing protein</fullName>
    </recommendedName>
</protein>
<keyword evidence="6 9" id="KW-0804">Transcription</keyword>
<feature type="compositionally biased region" description="Polar residues" evidence="10">
    <location>
        <begin position="1"/>
        <end position="13"/>
    </location>
</feature>
<dbReference type="PRINTS" id="PR00047">
    <property type="entry name" value="STROIDFINGER"/>
</dbReference>
<keyword evidence="5 9" id="KW-0238">DNA-binding</keyword>
<evidence type="ECO:0000256" key="10">
    <source>
        <dbReference type="SAM" id="MobiDB-lite"/>
    </source>
</evidence>
<dbReference type="GO" id="GO:0004879">
    <property type="term" value="F:nuclear receptor activity"/>
    <property type="evidence" value="ECO:0007669"/>
    <property type="project" value="TreeGrafter"/>
</dbReference>
<comment type="similarity">
    <text evidence="9">Belongs to the nuclear hormone receptor family.</text>
</comment>
<comment type="subcellular location">
    <subcellularLocation>
        <location evidence="9">Nucleus</location>
    </subcellularLocation>
</comment>
<evidence type="ECO:0000256" key="3">
    <source>
        <dbReference type="ARBA" id="ARBA00022833"/>
    </source>
</evidence>
<keyword evidence="1 9" id="KW-0479">Metal-binding</keyword>
<dbReference type="OMA" id="RANSHNF"/>
<evidence type="ECO:0000256" key="6">
    <source>
        <dbReference type="ARBA" id="ARBA00023163"/>
    </source>
</evidence>
<dbReference type="GO" id="GO:0000122">
    <property type="term" value="P:negative regulation of transcription by RNA polymerase II"/>
    <property type="evidence" value="ECO:0007669"/>
    <property type="project" value="TreeGrafter"/>
</dbReference>
<keyword evidence="14" id="KW-1185">Reference proteome</keyword>
<evidence type="ECO:0000256" key="4">
    <source>
        <dbReference type="ARBA" id="ARBA00023015"/>
    </source>
</evidence>
<dbReference type="Gene3D" id="1.10.565.10">
    <property type="entry name" value="Retinoid X Receptor"/>
    <property type="match status" value="1"/>
</dbReference>
<gene>
    <name evidence="13" type="ORF">C0Q70_08977</name>
</gene>
<keyword evidence="3 9" id="KW-0862">Zinc</keyword>
<dbReference type="GO" id="GO:0008270">
    <property type="term" value="F:zinc ion binding"/>
    <property type="evidence" value="ECO:0007669"/>
    <property type="project" value="UniProtKB-KW"/>
</dbReference>
<name>A0A2T7P8I4_POMCA</name>
<dbReference type="Gene3D" id="3.30.50.10">
    <property type="entry name" value="Erythroid Transcription Factor GATA-1, subunit A"/>
    <property type="match status" value="1"/>
</dbReference>
<evidence type="ECO:0000256" key="2">
    <source>
        <dbReference type="ARBA" id="ARBA00022771"/>
    </source>
</evidence>
<feature type="domain" description="Nuclear receptor" evidence="11">
    <location>
        <begin position="56"/>
        <end position="132"/>
    </location>
</feature>
<dbReference type="GO" id="GO:0045944">
    <property type="term" value="P:positive regulation of transcription by RNA polymerase II"/>
    <property type="evidence" value="ECO:0007669"/>
    <property type="project" value="TreeGrafter"/>
</dbReference>
<keyword evidence="7 9" id="KW-0675">Receptor</keyword>
<evidence type="ECO:0000313" key="13">
    <source>
        <dbReference type="EMBL" id="PVD29721.1"/>
    </source>
</evidence>
<dbReference type="Pfam" id="PF00105">
    <property type="entry name" value="zf-C4"/>
    <property type="match status" value="1"/>
</dbReference>
<feature type="region of interest" description="Disordered" evidence="10">
    <location>
        <begin position="256"/>
        <end position="280"/>
    </location>
</feature>
<sequence length="530" mass="58935">METTTCETKSDPVTSKAAPVELENQGQGDPEVTSCGVLEEAQTSRPVRRKIRIRGERICAVCGDRANSHNFGALTCDTCKAFFRRNANKRRKIPDCVFANNCVVDKTTRRFCSACRLKKCLAVGMTPDLIIGNREENEKHTVKLSATRTSPSTNEKSDSDSVGPGNETPRQAPGYKDASILENLYAESICTARAADRVSSESSGPTTEEEEVPPSLEPQAQEQTISDAILELFAAGSDISTLASLYGLESSVGEGSSTLCAPSSSRSLPPPPDKVRSRGREFKHVAREELPWDMQMYWPLTGEERALLTKLTSVFQASLVDSLEEQMSCSQAVESGCLTTETMVKILEISMYKNVSFAKSVPEFRQLRQADQISLLKASAMQMYSVRCASCYLPEQKVWVGTHGHVSATDVMRVFDFEVGVHDFIDYCTSLKCVAKNNITIYALMHCIVLFDPRGATIEDRVQVNAFRDKYVILLKHYLESEYSFSFADLYMAEIMESLYDVRVLGENLQTFYRQYSSLFLPLVAECMSV</sequence>
<evidence type="ECO:0008006" key="15">
    <source>
        <dbReference type="Google" id="ProtNLM"/>
    </source>
</evidence>
<feature type="compositionally biased region" description="Polar residues" evidence="10">
    <location>
        <begin position="144"/>
        <end position="154"/>
    </location>
</feature>
<dbReference type="InterPro" id="IPR013088">
    <property type="entry name" value="Znf_NHR/GATA"/>
</dbReference>